<evidence type="ECO:0008006" key="4">
    <source>
        <dbReference type="Google" id="ProtNLM"/>
    </source>
</evidence>
<dbReference type="EMBL" id="JBFSOO010000019">
    <property type="protein sequence ID" value="MEZ6855020.1"/>
    <property type="molecule type" value="Genomic_DNA"/>
</dbReference>
<keyword evidence="1" id="KW-0175">Coiled coil</keyword>
<proteinExistence type="predicted"/>
<keyword evidence="3" id="KW-1185">Reference proteome</keyword>
<comment type="caution">
    <text evidence="2">The sequence shown here is derived from an EMBL/GenBank/DDBJ whole genome shotgun (WGS) entry which is preliminary data.</text>
</comment>
<evidence type="ECO:0000256" key="1">
    <source>
        <dbReference type="SAM" id="Coils"/>
    </source>
</evidence>
<dbReference type="Proteomes" id="UP001568358">
    <property type="component" value="Unassembled WGS sequence"/>
</dbReference>
<reference evidence="2 3" key="1">
    <citation type="submission" date="2024-07" db="EMBL/GenBank/DDBJ databases">
        <title>Active virus-host system and metabolic interactions in a Lokiarchaeon culture.</title>
        <authorList>
            <person name="Ponce Toledo R.I."/>
            <person name="Rodrigues Oliveira T."/>
            <person name="Schleper C."/>
        </authorList>
    </citation>
    <scope>NUCLEOTIDE SEQUENCE [LARGE SCALE GENOMIC DNA]</scope>
    <source>
        <strain evidence="2 3">B35</strain>
    </source>
</reference>
<evidence type="ECO:0000313" key="3">
    <source>
        <dbReference type="Proteomes" id="UP001568358"/>
    </source>
</evidence>
<evidence type="ECO:0000313" key="2">
    <source>
        <dbReference type="EMBL" id="MEZ6855020.1"/>
    </source>
</evidence>
<sequence>MSDYIQLNRTFNFLSKDAQDALSVEIREELLGQETGWDELLKIKRCVLLAEAGSGKTEEFQNIVAVLTQQGKKAFFFRLEELAVGLFFPEPDGESNFNDSLASGEEVFIFLDAVDEAKLKSINAFESALKVLAARCRAAFERINIFVSSRASEWTGIKDLRFVERYLTPQVSDEGVLKPFAPKVYLLKPLTGDQMLTFAKVRGVADPEEFVEQIFKQGAQAFASRPLELDDLIFYWKREGRIGSLSEIITGSIGRKSVEWNEDRAAERSLSPDQVQSGLRDIAFALTMGKRSSIHVATEHACDTSLLAARVLKGWSPKQIRELLTLPVFSGEAYGKVRFQHRSIREYLAAEKMIGMLESSVPRRKVEGVLFGEAYGGHYAVPTLEPVLAWVALQDEHICQRVLECSPETLIAHGDAAALPLDVRIEILNSYAQSVLDEKYSKGWFYRPDVFRLATPELSETIRALYTTHHGHSEIEGLLLQLILEGKNTDCCDIGAEVALKKEERSSRKSMGLKVVALSQDNTWKQQILKAVSEDDESGLGDNELAIIINDFFPDSLSVQDLLELFQSFSPKDEFASRRTSVAMEDLISRMEDKKDRYELLIGIKKLLEKTPYVADSYCRISRQHSWLLSHALQIIVADVVHIMSENGLYQSGALDVVTLAVKVRGDGRFYDASAVRSSLDALLAHQFIRFMLFCQLVEDEVQQPDFRATYAASSGIRNAKLVSDDICMLVNMLPIAPEQEKKSVLLCTAYYLWNANEERTEDQLKNIVSAIEGDSDLEELWKDLRTPSKPSESELRWMREDAEWEKKRVKQEAEEKVKLEKYKERLLQRLDLLRVADESCFEDLINFTVELHRQGRMDSRTEADWSQLTSYFDNEITQAVQAGMMTYWRKALPLKPEEPNTVPWLNIAGLLGVGICAAGDSAWASKITEDEASKAMEYALWEINGFPDWLDDLVEAHPSVADECMKRQIRDELFYQQGNILHDILYHSELLRARYQGDILELLVADSCDPSSESLRYAHELLLSYGDVSQDAAAKLARYGLKIAGTSERWFQWLSFTFKVDAGAALKNVEGRIATLSFEATKQCIICVCNALYSRDAGRHPTRFEDYGRVEILEQLLLLMYRYVNPKDDLHHEGGFTPSARDNAEQSRGYFLSLLMGCKGKDAYNALCRLASQLVSEGVPNNFKCLSYDHARRSVEHNSWTEEDVCLFVERAEKVPATLQELYELASARIDDIKLNLESGRDSEASLVKAIHEETEMRKWFGRRLAERALGLFSKVEEEEYADATRPDIQFLNQNIGIPVPVELKIADRRHWSYQKFHERLKNQLIGQYLADEHHLFGIFLLVNQNGEYWVRAEKSRASFEEMVKELQSYADQLIKDRSEIEAIQVVGINLKFRKEQATLVVRGS</sequence>
<dbReference type="RefSeq" id="WP_371151222.1">
    <property type="nucleotide sequence ID" value="NZ_JBFSOO010000019.1"/>
</dbReference>
<name>A0ABV4JW96_9BACT</name>
<feature type="coiled-coil region" evidence="1">
    <location>
        <begin position="800"/>
        <end position="830"/>
    </location>
</feature>
<organism evidence="2 3">
    <name type="scientific">Halodesulfovibrio aestuarii</name>
    <dbReference type="NCBI Taxonomy" id="126333"/>
    <lineage>
        <taxon>Bacteria</taxon>
        <taxon>Pseudomonadati</taxon>
        <taxon>Thermodesulfobacteriota</taxon>
        <taxon>Desulfovibrionia</taxon>
        <taxon>Desulfovibrionales</taxon>
        <taxon>Desulfovibrionaceae</taxon>
        <taxon>Halodesulfovibrio</taxon>
    </lineage>
</organism>
<protein>
    <recommendedName>
        <fullName evidence="4">ATP-binding protein</fullName>
    </recommendedName>
</protein>
<gene>
    <name evidence="2" type="ORF">AB2Z07_16210</name>
</gene>
<accession>A0ABV4JW96</accession>